<evidence type="ECO:0000256" key="1">
    <source>
        <dbReference type="SAM" id="SignalP"/>
    </source>
</evidence>
<evidence type="ECO:0000313" key="2">
    <source>
        <dbReference type="EMBL" id="VDM91415.1"/>
    </source>
</evidence>
<name>A0A3P7M4W5_LITSI</name>
<dbReference type="OrthoDB" id="5821057at2759"/>
<proteinExistence type="predicted"/>
<reference evidence="2 3" key="1">
    <citation type="submission" date="2018-08" db="EMBL/GenBank/DDBJ databases">
        <authorList>
            <person name="Laetsch R D."/>
            <person name="Stevens L."/>
            <person name="Kumar S."/>
            <person name="Blaxter L. M."/>
        </authorList>
    </citation>
    <scope>NUCLEOTIDE SEQUENCE [LARGE SCALE GENOMIC DNA]</scope>
</reference>
<feature type="chain" id="PRO_5017952390" evidence="1">
    <location>
        <begin position="23"/>
        <end position="236"/>
    </location>
</feature>
<protein>
    <submittedName>
        <fullName evidence="2">Uncharacterized protein</fullName>
    </submittedName>
</protein>
<gene>
    <name evidence="2" type="ORF">NLS_LOCUS9299</name>
</gene>
<feature type="signal peptide" evidence="1">
    <location>
        <begin position="1"/>
        <end position="22"/>
    </location>
</feature>
<accession>A0A3P7M4W5</accession>
<sequence>MWIFLYLLHYPVLGILRQRVAASVQRPCQLPHEYHQMPVFAKEKLRSIWENYKSGKSCIAEQIATDVVLRAVRIIFPAKYQHRGLYNSHYGCNTTNNISLTVGDEAIYDEALASKTVKVPEFLEDVSKHVTNSFMKVWNDPDIPSEGLREEMIHLLAVSLLTAKQLAAYNQYMNERRRCQRQLLFHIQQMSDEARKALSILAYAEPNERFGIAKKFSRSIRYELRDFARRRSGKCL</sequence>
<dbReference type="Proteomes" id="UP000277928">
    <property type="component" value="Unassembled WGS sequence"/>
</dbReference>
<keyword evidence="3" id="KW-1185">Reference proteome</keyword>
<dbReference type="AlphaFoldDB" id="A0A3P7M4W5"/>
<keyword evidence="1" id="KW-0732">Signal</keyword>
<dbReference type="OMA" id="REIWRNH"/>
<organism evidence="2 3">
    <name type="scientific">Litomosoides sigmodontis</name>
    <name type="common">Filarial nematode worm</name>
    <dbReference type="NCBI Taxonomy" id="42156"/>
    <lineage>
        <taxon>Eukaryota</taxon>
        <taxon>Metazoa</taxon>
        <taxon>Ecdysozoa</taxon>
        <taxon>Nematoda</taxon>
        <taxon>Chromadorea</taxon>
        <taxon>Rhabditida</taxon>
        <taxon>Spirurina</taxon>
        <taxon>Spiruromorpha</taxon>
        <taxon>Filarioidea</taxon>
        <taxon>Onchocercidae</taxon>
        <taxon>Litomosoides</taxon>
    </lineage>
</organism>
<dbReference type="EMBL" id="UYRX01001494">
    <property type="protein sequence ID" value="VDM91415.1"/>
    <property type="molecule type" value="Genomic_DNA"/>
</dbReference>
<evidence type="ECO:0000313" key="3">
    <source>
        <dbReference type="Proteomes" id="UP000277928"/>
    </source>
</evidence>